<comment type="function">
    <text evidence="6">Converts molybdopterin precursor Z into molybdopterin. This requires the incorporation of two sulfur atoms into precursor Z to generate a dithiolene group. The sulfur is provided by MoaD.</text>
</comment>
<dbReference type="EMBL" id="ARYJ01000003">
    <property type="protein sequence ID" value="KCZ89854.1"/>
    <property type="molecule type" value="Genomic_DNA"/>
</dbReference>
<evidence type="ECO:0000256" key="9">
    <source>
        <dbReference type="ARBA" id="ARBA00030407"/>
    </source>
</evidence>
<dbReference type="EC" id="2.8.1.12" evidence="3"/>
<dbReference type="Pfam" id="PF02391">
    <property type="entry name" value="MoaE"/>
    <property type="match status" value="1"/>
</dbReference>
<dbReference type="Gene3D" id="3.90.1170.40">
    <property type="entry name" value="Molybdopterin biosynthesis MoaE subunit"/>
    <property type="match status" value="1"/>
</dbReference>
<dbReference type="InterPro" id="IPR003448">
    <property type="entry name" value="Mopterin_biosynth_MoaE"/>
</dbReference>
<keyword evidence="5" id="KW-0501">Molybdenum cofactor biosynthesis</keyword>
<evidence type="ECO:0000256" key="3">
    <source>
        <dbReference type="ARBA" id="ARBA00011950"/>
    </source>
</evidence>
<dbReference type="PANTHER" id="PTHR23404">
    <property type="entry name" value="MOLYBDOPTERIN SYNTHASE RELATED"/>
    <property type="match status" value="1"/>
</dbReference>
<evidence type="ECO:0000256" key="5">
    <source>
        <dbReference type="ARBA" id="ARBA00023150"/>
    </source>
</evidence>
<evidence type="ECO:0000256" key="8">
    <source>
        <dbReference type="ARBA" id="ARBA00029745"/>
    </source>
</evidence>
<sequence>MIRVIDQPFRISDAIAEFEAQAAGAGAIVTFSGLVRPRAKGEEVSTLHLQAYSPMTENGIRDAVNRAKEQWPLTAVQVTHRIGNMSPGEAIVFVAAASVHRRAAFEAADFLMDYLKTEAVFWKKEVTPSGVHWIEPRTEDYHDRERWNEAKGS</sequence>
<evidence type="ECO:0000256" key="7">
    <source>
        <dbReference type="ARBA" id="ARBA00026066"/>
    </source>
</evidence>
<dbReference type="eggNOG" id="COG0314">
    <property type="taxonomic scope" value="Bacteria"/>
</dbReference>
<evidence type="ECO:0000313" key="13">
    <source>
        <dbReference type="EMBL" id="KCZ89854.1"/>
    </source>
</evidence>
<comment type="similarity">
    <text evidence="2">Belongs to the MoaE family.</text>
</comment>
<evidence type="ECO:0000256" key="6">
    <source>
        <dbReference type="ARBA" id="ARBA00025448"/>
    </source>
</evidence>
<comment type="catalytic activity">
    <reaction evidence="12">
        <text>2 [molybdopterin-synthase sulfur-carrier protein]-C-terminal-Gly-aminoethanethioate + cyclic pyranopterin phosphate + H2O = molybdopterin + 2 [molybdopterin-synthase sulfur-carrier protein]-C-terminal Gly-Gly + 2 H(+)</text>
        <dbReference type="Rhea" id="RHEA:26333"/>
        <dbReference type="Rhea" id="RHEA-COMP:12202"/>
        <dbReference type="Rhea" id="RHEA-COMP:19907"/>
        <dbReference type="ChEBI" id="CHEBI:15377"/>
        <dbReference type="ChEBI" id="CHEBI:15378"/>
        <dbReference type="ChEBI" id="CHEBI:58698"/>
        <dbReference type="ChEBI" id="CHEBI:59648"/>
        <dbReference type="ChEBI" id="CHEBI:90778"/>
        <dbReference type="ChEBI" id="CHEBI:232372"/>
        <dbReference type="EC" id="2.8.1.12"/>
    </reaction>
</comment>
<comment type="subunit">
    <text evidence="7">Heterotetramer of 2 MoaD subunits and 2 MoaE subunits. Also stable as homodimer. The enzyme changes between these two forms during catalysis.</text>
</comment>
<dbReference type="CDD" id="cd00756">
    <property type="entry name" value="MoaE"/>
    <property type="match status" value="1"/>
</dbReference>
<dbReference type="AlphaFoldDB" id="A0A059FGV2"/>
<dbReference type="InterPro" id="IPR036563">
    <property type="entry name" value="MoaE_sf"/>
</dbReference>
<accession>A0A059FGV2</accession>
<organism evidence="13 14">
    <name type="scientific">Hyphomonas jannaschiana VP2</name>
    <dbReference type="NCBI Taxonomy" id="1280952"/>
    <lineage>
        <taxon>Bacteria</taxon>
        <taxon>Pseudomonadati</taxon>
        <taxon>Pseudomonadota</taxon>
        <taxon>Alphaproteobacteria</taxon>
        <taxon>Hyphomonadales</taxon>
        <taxon>Hyphomonadaceae</taxon>
        <taxon>Hyphomonas</taxon>
    </lineage>
</organism>
<dbReference type="GO" id="GO:0030366">
    <property type="term" value="F:molybdopterin synthase activity"/>
    <property type="evidence" value="ECO:0007669"/>
    <property type="project" value="UniProtKB-EC"/>
</dbReference>
<dbReference type="Proteomes" id="UP000024816">
    <property type="component" value="Unassembled WGS sequence"/>
</dbReference>
<dbReference type="RefSeq" id="WP_035579588.1">
    <property type="nucleotide sequence ID" value="NZ_ARYJ01000003.1"/>
</dbReference>
<dbReference type="SUPFAM" id="SSF54690">
    <property type="entry name" value="Molybdopterin synthase subunit MoaE"/>
    <property type="match status" value="1"/>
</dbReference>
<gene>
    <name evidence="13" type="ORF">HJA_06367</name>
</gene>
<reference evidence="13 14" key="1">
    <citation type="journal article" date="2014" name="Antonie Van Leeuwenhoek">
        <title>Hyphomonas beringensis sp. nov. and Hyphomonas chukchiensis sp. nov., isolated from surface seawater of the Bering Sea and Chukchi Sea.</title>
        <authorList>
            <person name="Li C."/>
            <person name="Lai Q."/>
            <person name="Li G."/>
            <person name="Dong C."/>
            <person name="Wang J."/>
            <person name="Liao Y."/>
            <person name="Shao Z."/>
        </authorList>
    </citation>
    <scope>NUCLEOTIDE SEQUENCE [LARGE SCALE GENOMIC DNA]</scope>
    <source>
        <strain evidence="13 14">VP2</strain>
    </source>
</reference>
<proteinExistence type="inferred from homology"/>
<evidence type="ECO:0000256" key="10">
    <source>
        <dbReference type="ARBA" id="ARBA00030781"/>
    </source>
</evidence>
<evidence type="ECO:0000256" key="2">
    <source>
        <dbReference type="ARBA" id="ARBA00005426"/>
    </source>
</evidence>
<keyword evidence="14" id="KW-1185">Reference proteome</keyword>
<dbReference type="UniPathway" id="UPA00344"/>
<dbReference type="OrthoDB" id="9803224at2"/>
<evidence type="ECO:0000256" key="11">
    <source>
        <dbReference type="ARBA" id="ARBA00032474"/>
    </source>
</evidence>
<dbReference type="PATRIC" id="fig|1280952.3.peg.1265"/>
<evidence type="ECO:0000256" key="4">
    <source>
        <dbReference type="ARBA" id="ARBA00013858"/>
    </source>
</evidence>
<comment type="caution">
    <text evidence="13">The sequence shown here is derived from an EMBL/GenBank/DDBJ whole genome shotgun (WGS) entry which is preliminary data.</text>
</comment>
<dbReference type="GO" id="GO:0006777">
    <property type="term" value="P:Mo-molybdopterin cofactor biosynthetic process"/>
    <property type="evidence" value="ECO:0007669"/>
    <property type="project" value="UniProtKB-KW"/>
</dbReference>
<evidence type="ECO:0000256" key="1">
    <source>
        <dbReference type="ARBA" id="ARBA00005046"/>
    </source>
</evidence>
<comment type="pathway">
    <text evidence="1">Cofactor biosynthesis; molybdopterin biosynthesis.</text>
</comment>
<name>A0A059FGV2_9PROT</name>
<protein>
    <recommendedName>
        <fullName evidence="4">Molybdopterin synthase catalytic subunit</fullName>
        <ecNumber evidence="3">2.8.1.12</ecNumber>
    </recommendedName>
    <alternativeName>
        <fullName evidence="10">MPT synthase subunit 2</fullName>
    </alternativeName>
    <alternativeName>
        <fullName evidence="8">Molybdenum cofactor biosynthesis protein E</fullName>
    </alternativeName>
    <alternativeName>
        <fullName evidence="9">Molybdopterin-converting factor large subunit</fullName>
    </alternativeName>
    <alternativeName>
        <fullName evidence="11">Molybdopterin-converting factor subunit 2</fullName>
    </alternativeName>
</protein>
<dbReference type="STRING" id="1280952.HJA_06367"/>
<evidence type="ECO:0000256" key="12">
    <source>
        <dbReference type="ARBA" id="ARBA00049878"/>
    </source>
</evidence>
<evidence type="ECO:0000313" key="14">
    <source>
        <dbReference type="Proteomes" id="UP000024816"/>
    </source>
</evidence>